<gene>
    <name evidence="1" type="ORF">LCGC14_2744300</name>
</gene>
<sequence length="76" mass="8599">MAEGIANGVSRGDIKMENKFKEGDKVKIKKGMDLVELGILYSGPELMNRDLTLGTKDGEWWDIDGWNIPENYIEKP</sequence>
<name>A0A0F8ZQP9_9ZZZZ</name>
<organism evidence="1">
    <name type="scientific">marine sediment metagenome</name>
    <dbReference type="NCBI Taxonomy" id="412755"/>
    <lineage>
        <taxon>unclassified sequences</taxon>
        <taxon>metagenomes</taxon>
        <taxon>ecological metagenomes</taxon>
    </lineage>
</organism>
<comment type="caution">
    <text evidence="1">The sequence shown here is derived from an EMBL/GenBank/DDBJ whole genome shotgun (WGS) entry which is preliminary data.</text>
</comment>
<evidence type="ECO:0000313" key="1">
    <source>
        <dbReference type="EMBL" id="KKK88325.1"/>
    </source>
</evidence>
<proteinExistence type="predicted"/>
<accession>A0A0F8ZQP9</accession>
<protein>
    <submittedName>
        <fullName evidence="1">Uncharacterized protein</fullName>
    </submittedName>
</protein>
<dbReference type="AlphaFoldDB" id="A0A0F8ZQP9"/>
<dbReference type="EMBL" id="LAZR01050004">
    <property type="protein sequence ID" value="KKK88325.1"/>
    <property type="molecule type" value="Genomic_DNA"/>
</dbReference>
<reference evidence="1" key="1">
    <citation type="journal article" date="2015" name="Nature">
        <title>Complex archaea that bridge the gap between prokaryotes and eukaryotes.</title>
        <authorList>
            <person name="Spang A."/>
            <person name="Saw J.H."/>
            <person name="Jorgensen S.L."/>
            <person name="Zaremba-Niedzwiedzka K."/>
            <person name="Martijn J."/>
            <person name="Lind A.E."/>
            <person name="van Eijk R."/>
            <person name="Schleper C."/>
            <person name="Guy L."/>
            <person name="Ettema T.J."/>
        </authorList>
    </citation>
    <scope>NUCLEOTIDE SEQUENCE</scope>
</reference>